<reference evidence="1" key="1">
    <citation type="submission" date="2021-07" db="EMBL/GenBank/DDBJ databases">
        <authorList>
            <person name="Catto M.A."/>
            <person name="Jacobson A."/>
            <person name="Kennedy G."/>
            <person name="Labadie P."/>
            <person name="Hunt B.G."/>
            <person name="Srinivasan R."/>
        </authorList>
    </citation>
    <scope>NUCLEOTIDE SEQUENCE</scope>
    <source>
        <strain evidence="1">PL_HMW_Pooled</strain>
        <tissue evidence="1">Head</tissue>
    </source>
</reference>
<dbReference type="PANTHER" id="PTHR46409">
    <property type="entry name" value="HTH PSQ-TYPE DOMAIN-CONTAINING PROTEIN"/>
    <property type="match status" value="1"/>
</dbReference>
<dbReference type="EMBL" id="JAHWGI010001040">
    <property type="protein sequence ID" value="KAK3921566.1"/>
    <property type="molecule type" value="Genomic_DNA"/>
</dbReference>
<dbReference type="PANTHER" id="PTHR46409:SF1">
    <property type="entry name" value="HTH PSQ-TYPE DOMAIN-CONTAINING PROTEIN"/>
    <property type="match status" value="1"/>
</dbReference>
<name>A0AAE1HHP4_9NEOP</name>
<dbReference type="Proteomes" id="UP001219518">
    <property type="component" value="Unassembled WGS sequence"/>
</dbReference>
<evidence type="ECO:0000313" key="2">
    <source>
        <dbReference type="Proteomes" id="UP001219518"/>
    </source>
</evidence>
<proteinExistence type="predicted"/>
<evidence type="ECO:0000313" key="1">
    <source>
        <dbReference type="EMBL" id="KAK3921566.1"/>
    </source>
</evidence>
<keyword evidence="2" id="KW-1185">Reference proteome</keyword>
<reference evidence="1" key="2">
    <citation type="journal article" date="2023" name="BMC Genomics">
        <title>Pest status, molecular evolution, and epigenetic factors derived from the genome assembly of Frankliniella fusca, a thysanopteran phytovirus vector.</title>
        <authorList>
            <person name="Catto M.A."/>
            <person name="Labadie P.E."/>
            <person name="Jacobson A.L."/>
            <person name="Kennedy G.G."/>
            <person name="Srinivasan R."/>
            <person name="Hunt B.G."/>
        </authorList>
    </citation>
    <scope>NUCLEOTIDE SEQUENCE</scope>
    <source>
        <strain evidence="1">PL_HMW_Pooled</strain>
    </source>
</reference>
<organism evidence="1 2">
    <name type="scientific">Frankliniella fusca</name>
    <dbReference type="NCBI Taxonomy" id="407009"/>
    <lineage>
        <taxon>Eukaryota</taxon>
        <taxon>Metazoa</taxon>
        <taxon>Ecdysozoa</taxon>
        <taxon>Arthropoda</taxon>
        <taxon>Hexapoda</taxon>
        <taxon>Insecta</taxon>
        <taxon>Pterygota</taxon>
        <taxon>Neoptera</taxon>
        <taxon>Paraneoptera</taxon>
        <taxon>Thysanoptera</taxon>
        <taxon>Terebrantia</taxon>
        <taxon>Thripoidea</taxon>
        <taxon>Thripidae</taxon>
        <taxon>Frankliniella</taxon>
    </lineage>
</organism>
<gene>
    <name evidence="1" type="ORF">KUF71_010738</name>
</gene>
<protein>
    <submittedName>
        <fullName evidence="1">Global transcription activator SNF2L1</fullName>
    </submittedName>
</protein>
<accession>A0AAE1HHP4</accession>
<dbReference type="AlphaFoldDB" id="A0AAE1HHP4"/>
<sequence>MGIVGKLDGKVTKMLERKETRVKRQATFLNESMAKKHCPTLSVVPEEFECQDDLPVDTKDSEFHVSERTRRSISNKNKRQGTFKVTAKVADRFQLPNGAVAAIATAVLEDKGLVSPEDKSLVVDINKVRRDREKVRKETQKSSNTSPILGLYFDGKSDSTMKMEKRGDTYHRVTVAEEHISLVQEPGGEYLDHLASAKSAKASMASMIKYCQDKNINLEQLEVIGCDGTATNTGHKSGIAMLLEKHLGRSLRWQICLLHFNELPLRHLITETDGPTSGPKCFQGPIGSQLKNCETLPVVAFTPIESDPISVDRNLLRTDQKYLYDMCAAVSSGDVSSSVESRKPGPLNHARWLTAACRILRLYVATETPSEDLKTLTEFIVKVYAQVWFAIKTQWHFYNSSLHVWKAIKLSRYLPRK</sequence>
<comment type="caution">
    <text evidence="1">The sequence shown here is derived from an EMBL/GenBank/DDBJ whole genome shotgun (WGS) entry which is preliminary data.</text>
</comment>